<keyword evidence="2" id="KW-1185">Reference proteome</keyword>
<dbReference type="AlphaFoldDB" id="A0A1Y2EZB2"/>
<name>A0A1Y2EZB2_9BASI</name>
<dbReference type="InterPro" id="IPR000704">
    <property type="entry name" value="Casein_kinase_II_reg-sub"/>
</dbReference>
<dbReference type="OrthoDB" id="2275560at2759"/>
<dbReference type="Pfam" id="PF01214">
    <property type="entry name" value="CK_II_beta"/>
    <property type="match status" value="1"/>
</dbReference>
<organism evidence="1 2">
    <name type="scientific">Leucosporidium creatinivorum</name>
    <dbReference type="NCBI Taxonomy" id="106004"/>
    <lineage>
        <taxon>Eukaryota</taxon>
        <taxon>Fungi</taxon>
        <taxon>Dikarya</taxon>
        <taxon>Basidiomycota</taxon>
        <taxon>Pucciniomycotina</taxon>
        <taxon>Microbotryomycetes</taxon>
        <taxon>Leucosporidiales</taxon>
        <taxon>Leucosporidium</taxon>
    </lineage>
</organism>
<accession>A0A1Y2EZB2</accession>
<comment type="caution">
    <text evidence="1">The sequence shown here is derived from an EMBL/GenBank/DDBJ whole genome shotgun (WGS) entry which is preliminary data.</text>
</comment>
<dbReference type="GO" id="GO:0005956">
    <property type="term" value="C:protein kinase CK2 complex"/>
    <property type="evidence" value="ECO:0007669"/>
    <property type="project" value="InterPro"/>
</dbReference>
<dbReference type="STRING" id="106004.A0A1Y2EZB2"/>
<reference evidence="1 2" key="1">
    <citation type="submission" date="2016-07" db="EMBL/GenBank/DDBJ databases">
        <title>Pervasive Adenine N6-methylation of Active Genes in Fungi.</title>
        <authorList>
            <consortium name="DOE Joint Genome Institute"/>
            <person name="Mondo S.J."/>
            <person name="Dannebaum R.O."/>
            <person name="Kuo R.C."/>
            <person name="Labutti K."/>
            <person name="Haridas S."/>
            <person name="Kuo A."/>
            <person name="Salamov A."/>
            <person name="Ahrendt S.R."/>
            <person name="Lipzen A."/>
            <person name="Sullivan W."/>
            <person name="Andreopoulos W.B."/>
            <person name="Clum A."/>
            <person name="Lindquist E."/>
            <person name="Daum C."/>
            <person name="Ramamoorthy G.K."/>
            <person name="Gryganskyi A."/>
            <person name="Culley D."/>
            <person name="Magnuson J.K."/>
            <person name="James T.Y."/>
            <person name="O'Malley M.A."/>
            <person name="Stajich J.E."/>
            <person name="Spatafora J.W."/>
            <person name="Visel A."/>
            <person name="Grigoriev I.V."/>
        </authorList>
    </citation>
    <scope>NUCLEOTIDE SEQUENCE [LARGE SCALE GENOMIC DNA]</scope>
    <source>
        <strain evidence="1 2">62-1032</strain>
    </source>
</reference>
<dbReference type="EMBL" id="MCGR01000033">
    <property type="protein sequence ID" value="ORY76910.1"/>
    <property type="molecule type" value="Genomic_DNA"/>
</dbReference>
<protein>
    <submittedName>
        <fullName evidence="1">Uncharacterized protein</fullName>
    </submittedName>
</protein>
<dbReference type="SUPFAM" id="SSF57798">
    <property type="entry name" value="Casein kinase II beta subunit"/>
    <property type="match status" value="1"/>
</dbReference>
<dbReference type="GO" id="GO:0019887">
    <property type="term" value="F:protein kinase regulator activity"/>
    <property type="evidence" value="ECO:0007669"/>
    <property type="project" value="InterPro"/>
</dbReference>
<dbReference type="InterPro" id="IPR035991">
    <property type="entry name" value="Casein_kinase_II_beta-like"/>
</dbReference>
<evidence type="ECO:0000313" key="2">
    <source>
        <dbReference type="Proteomes" id="UP000193467"/>
    </source>
</evidence>
<proteinExistence type="predicted"/>
<gene>
    <name evidence="1" type="ORF">BCR35DRAFT_305674</name>
</gene>
<dbReference type="InParanoid" id="A0A1Y2EZB2"/>
<sequence>MYVPPSSRFQGVDGEILSLSYPLETPTLIFDLDVKGAFFGTTFPHLLFQTYPVAFSLPPPAPAPAPASVSNKEVREPTNPLTSLSKVYVPRIYGFKVSERARSGPRMQWLRMRVSCSLFSRRSAYSFPSFRFVR</sequence>
<dbReference type="Gene3D" id="2.20.25.20">
    <property type="match status" value="1"/>
</dbReference>
<dbReference type="Proteomes" id="UP000193467">
    <property type="component" value="Unassembled WGS sequence"/>
</dbReference>
<evidence type="ECO:0000313" key="1">
    <source>
        <dbReference type="EMBL" id="ORY76910.1"/>
    </source>
</evidence>